<proteinExistence type="inferred from homology"/>
<evidence type="ECO:0000259" key="13">
    <source>
        <dbReference type="Pfam" id="PF07715"/>
    </source>
</evidence>
<evidence type="ECO:0000313" key="14">
    <source>
        <dbReference type="EMBL" id="OWK29382.1"/>
    </source>
</evidence>
<dbReference type="GO" id="GO:0015344">
    <property type="term" value="F:siderophore uptake transmembrane transporter activity"/>
    <property type="evidence" value="ECO:0007669"/>
    <property type="project" value="TreeGrafter"/>
</dbReference>
<dbReference type="Gene3D" id="2.40.170.20">
    <property type="entry name" value="TonB-dependent receptor, beta-barrel domain"/>
    <property type="match status" value="1"/>
</dbReference>
<organism evidence="14 15">
    <name type="scientific">Sphingomonas dokdonensis</name>
    <dbReference type="NCBI Taxonomy" id="344880"/>
    <lineage>
        <taxon>Bacteria</taxon>
        <taxon>Pseudomonadati</taxon>
        <taxon>Pseudomonadota</taxon>
        <taxon>Alphaproteobacteria</taxon>
        <taxon>Sphingomonadales</taxon>
        <taxon>Sphingomonadaceae</taxon>
        <taxon>Sphingomonas</taxon>
    </lineage>
</organism>
<dbReference type="RefSeq" id="WP_245829427.1">
    <property type="nucleotide sequence ID" value="NZ_NBBI01000004.1"/>
</dbReference>
<keyword evidence="4 8" id="KW-0812">Transmembrane</keyword>
<accession>A0A245ZI07</accession>
<dbReference type="AlphaFoldDB" id="A0A245ZI07"/>
<feature type="domain" description="TonB-dependent receptor plug" evidence="13">
    <location>
        <begin position="63"/>
        <end position="161"/>
    </location>
</feature>
<evidence type="ECO:0000256" key="9">
    <source>
        <dbReference type="RuleBase" id="RU003357"/>
    </source>
</evidence>
<evidence type="ECO:0000259" key="12">
    <source>
        <dbReference type="Pfam" id="PF00593"/>
    </source>
</evidence>
<dbReference type="PROSITE" id="PS52016">
    <property type="entry name" value="TONB_DEPENDENT_REC_3"/>
    <property type="match status" value="1"/>
</dbReference>
<keyword evidence="7 8" id="KW-0998">Cell outer membrane</keyword>
<evidence type="ECO:0000256" key="8">
    <source>
        <dbReference type="PROSITE-ProRule" id="PRU01360"/>
    </source>
</evidence>
<comment type="subcellular location">
    <subcellularLocation>
        <location evidence="1 8">Cell outer membrane</location>
        <topology evidence="1 8">Multi-pass membrane protein</topology>
    </subcellularLocation>
</comment>
<evidence type="ECO:0000256" key="7">
    <source>
        <dbReference type="ARBA" id="ARBA00023237"/>
    </source>
</evidence>
<keyword evidence="11" id="KW-0732">Signal</keyword>
<sequence>MKVHAILLAGTSLISLPAHAQTAPTTTPAANQPATGRAGHVDASPEIVITAPFVRDLNLLAGKSVITGDELVQDIRPQIGDTLTRQPGVSATSFGPGASRPVLRGFQGERVRVLTDGLGSLDVSNTSTDHGVTIDPLTAERIEVLRGPAVLLFGSQAIGGAVNVIDRRIPRAVPEKGYHVDAIGTYGSAADERSGGAGVDVALSNQIVAHVDGSYRKSEDLRIGGYQLAPSLRQEQLAIAAEEAEEGHAEEAADATALANRRGRVPNSGTETYTLGGGLTLINDGGSLGVSVGYYDSKYGVPERPGAGHHHGGEDHDGEEEHDHDHDHEEEGHEHGDVTIAMKQFRADLRGEVNANGEFLDKIRIRAGFADYKHTEFEGAEVGTVFNSQAFEGRLELVQADRNGWRGVTGFQGFTRDFSAIGAEAFVPPNVTDQYGVFTLQEIDRGPWEVEFAGRYEHTDVRATGVTVGLDEDAPTVGVSRNFDAFSGALGFSYAVAPEVKIGINGSRAVRAPSAEELFSNGPHIATQAFEIGNPNFKTEKSWGLELYARGRTGPVRFQVSGYATWFDDYIYENATGLERDELPVFQYFQAGARYYGVEGELTADLIRRGGFELDGNLVADYVNAKLTNGRGWVPRIPPFRVLGGLTARAGDFGGRIEVEHVTAQDRVAAFETRTDDFTLVNGSVSFKPFGRESETTLIVSANNIFDVDARRHASFTKDYVPLAGRDIRVAARVSF</sequence>
<dbReference type="GO" id="GO:0009279">
    <property type="term" value="C:cell outer membrane"/>
    <property type="evidence" value="ECO:0007669"/>
    <property type="project" value="UniProtKB-SubCell"/>
</dbReference>
<keyword evidence="6 8" id="KW-0472">Membrane</keyword>
<evidence type="ECO:0000313" key="15">
    <source>
        <dbReference type="Proteomes" id="UP000197290"/>
    </source>
</evidence>
<evidence type="ECO:0000256" key="6">
    <source>
        <dbReference type="ARBA" id="ARBA00023136"/>
    </source>
</evidence>
<comment type="similarity">
    <text evidence="8 9">Belongs to the TonB-dependent receptor family.</text>
</comment>
<dbReference type="InterPro" id="IPR000531">
    <property type="entry name" value="Beta-barrel_TonB"/>
</dbReference>
<keyword evidence="5 9" id="KW-0798">TonB box</keyword>
<dbReference type="InterPro" id="IPR039426">
    <property type="entry name" value="TonB-dep_rcpt-like"/>
</dbReference>
<dbReference type="Pfam" id="PF07715">
    <property type="entry name" value="Plug"/>
    <property type="match status" value="1"/>
</dbReference>
<dbReference type="InterPro" id="IPR012910">
    <property type="entry name" value="Plug_dom"/>
</dbReference>
<dbReference type="PANTHER" id="PTHR30069:SF40">
    <property type="entry name" value="TONB-DEPENDENT RECEPTOR NMB0964-RELATED"/>
    <property type="match status" value="1"/>
</dbReference>
<name>A0A245ZI07_9SPHN</name>
<dbReference type="Gene3D" id="2.170.130.10">
    <property type="entry name" value="TonB-dependent receptor, plug domain"/>
    <property type="match status" value="1"/>
</dbReference>
<keyword evidence="3 8" id="KW-1134">Transmembrane beta strand</keyword>
<feature type="chain" id="PRO_5012015201" evidence="11">
    <location>
        <begin position="21"/>
        <end position="736"/>
    </location>
</feature>
<evidence type="ECO:0000256" key="2">
    <source>
        <dbReference type="ARBA" id="ARBA00022448"/>
    </source>
</evidence>
<keyword evidence="14" id="KW-0675">Receptor</keyword>
<evidence type="ECO:0000256" key="10">
    <source>
        <dbReference type="SAM" id="MobiDB-lite"/>
    </source>
</evidence>
<reference evidence="14 15" key="1">
    <citation type="submission" date="2017-03" db="EMBL/GenBank/DDBJ databases">
        <title>Genome sequence of Sphingomonas dokdonensis DSM 21029.</title>
        <authorList>
            <person name="Poehlein A."/>
            <person name="Wuebbeler J.H."/>
            <person name="Steinbuechel A."/>
            <person name="Daniel R."/>
        </authorList>
    </citation>
    <scope>NUCLEOTIDE SEQUENCE [LARGE SCALE GENOMIC DNA]</scope>
    <source>
        <strain evidence="14 15">DSM 21029</strain>
    </source>
</reference>
<feature type="domain" description="TonB-dependent receptor-like beta-barrel" evidence="12">
    <location>
        <begin position="281"/>
        <end position="705"/>
    </location>
</feature>
<evidence type="ECO:0000256" key="4">
    <source>
        <dbReference type="ARBA" id="ARBA00022692"/>
    </source>
</evidence>
<evidence type="ECO:0000256" key="11">
    <source>
        <dbReference type="SAM" id="SignalP"/>
    </source>
</evidence>
<dbReference type="PANTHER" id="PTHR30069">
    <property type="entry name" value="TONB-DEPENDENT OUTER MEMBRANE RECEPTOR"/>
    <property type="match status" value="1"/>
</dbReference>
<keyword evidence="2 8" id="KW-0813">Transport</keyword>
<feature type="region of interest" description="Disordered" evidence="10">
    <location>
        <begin position="300"/>
        <end position="337"/>
    </location>
</feature>
<dbReference type="Pfam" id="PF00593">
    <property type="entry name" value="TonB_dep_Rec_b-barrel"/>
    <property type="match status" value="1"/>
</dbReference>
<gene>
    <name evidence="14" type="ORF">SPDO_23670</name>
</gene>
<feature type="signal peptide" evidence="11">
    <location>
        <begin position="1"/>
        <end position="20"/>
    </location>
</feature>
<evidence type="ECO:0000256" key="5">
    <source>
        <dbReference type="ARBA" id="ARBA00023077"/>
    </source>
</evidence>
<dbReference type="Proteomes" id="UP000197290">
    <property type="component" value="Unassembled WGS sequence"/>
</dbReference>
<feature type="compositionally biased region" description="Basic and acidic residues" evidence="10">
    <location>
        <begin position="311"/>
        <end position="337"/>
    </location>
</feature>
<dbReference type="InterPro" id="IPR037066">
    <property type="entry name" value="Plug_dom_sf"/>
</dbReference>
<comment type="caution">
    <text evidence="14">The sequence shown here is derived from an EMBL/GenBank/DDBJ whole genome shotgun (WGS) entry which is preliminary data.</text>
</comment>
<dbReference type="InterPro" id="IPR036942">
    <property type="entry name" value="Beta-barrel_TonB_sf"/>
</dbReference>
<evidence type="ECO:0000256" key="3">
    <source>
        <dbReference type="ARBA" id="ARBA00022452"/>
    </source>
</evidence>
<keyword evidence="15" id="KW-1185">Reference proteome</keyword>
<dbReference type="EMBL" id="NBBI01000004">
    <property type="protein sequence ID" value="OWK29382.1"/>
    <property type="molecule type" value="Genomic_DNA"/>
</dbReference>
<dbReference type="GO" id="GO:0044718">
    <property type="term" value="P:siderophore transmembrane transport"/>
    <property type="evidence" value="ECO:0007669"/>
    <property type="project" value="TreeGrafter"/>
</dbReference>
<protein>
    <submittedName>
        <fullName evidence="14">Putative TonB-dependent receptor</fullName>
    </submittedName>
</protein>
<evidence type="ECO:0000256" key="1">
    <source>
        <dbReference type="ARBA" id="ARBA00004571"/>
    </source>
</evidence>
<dbReference type="SUPFAM" id="SSF56935">
    <property type="entry name" value="Porins"/>
    <property type="match status" value="1"/>
</dbReference>